<reference evidence="1" key="2">
    <citation type="journal article" date="2023" name="Int. J. Mol. Sci.">
        <title>De Novo Assembly and Annotation of 11 Diverse Shrub Willow (Salix) Genomes Reveals Novel Gene Organization in Sex-Linked Regions.</title>
        <authorList>
            <person name="Hyden B."/>
            <person name="Feng K."/>
            <person name="Yates T.B."/>
            <person name="Jawdy S."/>
            <person name="Cereghino C."/>
            <person name="Smart L.B."/>
            <person name="Muchero W."/>
        </authorList>
    </citation>
    <scope>NUCLEOTIDE SEQUENCE</scope>
    <source>
        <tissue evidence="1">Shoot tip</tissue>
    </source>
</reference>
<organism evidence="1 2">
    <name type="scientific">Salix purpurea</name>
    <name type="common">Purple osier willow</name>
    <dbReference type="NCBI Taxonomy" id="77065"/>
    <lineage>
        <taxon>Eukaryota</taxon>
        <taxon>Viridiplantae</taxon>
        <taxon>Streptophyta</taxon>
        <taxon>Embryophyta</taxon>
        <taxon>Tracheophyta</taxon>
        <taxon>Spermatophyta</taxon>
        <taxon>Magnoliopsida</taxon>
        <taxon>eudicotyledons</taxon>
        <taxon>Gunneridae</taxon>
        <taxon>Pentapetalae</taxon>
        <taxon>rosids</taxon>
        <taxon>fabids</taxon>
        <taxon>Malpighiales</taxon>
        <taxon>Salicaceae</taxon>
        <taxon>Saliceae</taxon>
        <taxon>Salix</taxon>
    </lineage>
</organism>
<protein>
    <submittedName>
        <fullName evidence="1">Uncharacterized protein</fullName>
    </submittedName>
</protein>
<dbReference type="Proteomes" id="UP001151532">
    <property type="component" value="Chromosome 6"/>
</dbReference>
<dbReference type="EMBL" id="JAPFFK010000017">
    <property type="protein sequence ID" value="KAJ6699562.1"/>
    <property type="molecule type" value="Genomic_DNA"/>
</dbReference>
<evidence type="ECO:0000313" key="1">
    <source>
        <dbReference type="EMBL" id="KAJ6699562.1"/>
    </source>
</evidence>
<dbReference type="AlphaFoldDB" id="A0A9Q0Q4D4"/>
<proteinExistence type="predicted"/>
<keyword evidence="2" id="KW-1185">Reference proteome</keyword>
<gene>
    <name evidence="1" type="ORF">OIU79_012761</name>
</gene>
<name>A0A9Q0Q4D4_SALPP</name>
<accession>A0A9Q0Q4D4</accession>
<comment type="caution">
    <text evidence="1">The sequence shown here is derived from an EMBL/GenBank/DDBJ whole genome shotgun (WGS) entry which is preliminary data.</text>
</comment>
<evidence type="ECO:0000313" key="2">
    <source>
        <dbReference type="Proteomes" id="UP001151532"/>
    </source>
</evidence>
<reference evidence="1" key="1">
    <citation type="submission" date="2022-11" db="EMBL/GenBank/DDBJ databases">
        <authorList>
            <person name="Hyden B.L."/>
            <person name="Feng K."/>
            <person name="Yates T."/>
            <person name="Jawdy S."/>
            <person name="Smart L.B."/>
            <person name="Muchero W."/>
        </authorList>
    </citation>
    <scope>NUCLEOTIDE SEQUENCE</scope>
    <source>
        <tissue evidence="1">Shoot tip</tissue>
    </source>
</reference>
<sequence>MQIVQAYCNKNHGYRSIYFKYSKLHFIKKLKSSSKNLNLLFHAYNHILLNRLPINEIIEI</sequence>